<evidence type="ECO:0000313" key="2">
    <source>
        <dbReference type="Proteomes" id="UP000076408"/>
    </source>
</evidence>
<keyword evidence="2" id="KW-1185">Reference proteome</keyword>
<sequence length="546" mass="62469">MSAPELAWQVVRDIGVHRCRFGQMGGAIDNFTEAAAPRAGEDDDESLLVLKAKAQLAYFEPGPALATIGKARKYPGNLLHCRALYETGDLEGHLLTSANGRRHQRPVAGHRQQDFTAELDLGLSTFDCTLGERAGASLLEYRHRFEEIAAEQREHRQRAVERPRWKVLAEAGECDVISVLETVRREAPLREQVRRKKNKQILGQIHLGRGWEDWMFIEELLPTGRYGSVVRLPQTKQSSAAMDRLVDECYTKVSGRVRTSQACFPMYSLRHGRFGPQSNNRREQFELEELFKFRYRAYRAVYNQFDRMYELRAAGQTNELLRYGGEILNEFYKTTTVRVLPAKGKLVRELCNLIGLAILDGLRIPPSLMDAPPDRRLLLLFAVPPAKESKVVVPVFGDISTYRDPTEPDHDYLRYKSKIAELERRYQRVQYPIERCLLDYQMARQHLLNGWLDDVKVMGNRMIDEAIGCGSHLWQLIGLLTVAKALCAQHNLEQLAVQLRAAARLVQSRLPDERIAFFIEVSQKLNRDLQMKKLGQSLELDRTLVG</sequence>
<reference evidence="1" key="2">
    <citation type="submission" date="2020-05" db="UniProtKB">
        <authorList>
            <consortium name="EnsemblMetazoa"/>
        </authorList>
    </citation>
    <scope>IDENTIFICATION</scope>
    <source>
        <strain evidence="1">Indian</strain>
    </source>
</reference>
<dbReference type="PANTHER" id="PTHR21391">
    <property type="entry name" value="AT04489P-RELATED"/>
    <property type="match status" value="1"/>
</dbReference>
<reference evidence="2" key="1">
    <citation type="journal article" date="2014" name="Genome Biol.">
        <title>Genome analysis of a major urban malaria vector mosquito, Anopheles stephensi.</title>
        <authorList>
            <person name="Jiang X."/>
            <person name="Peery A."/>
            <person name="Hall A.B."/>
            <person name="Sharma A."/>
            <person name="Chen X.G."/>
            <person name="Waterhouse R.M."/>
            <person name="Komissarov A."/>
            <person name="Riehle M.M."/>
            <person name="Shouche Y."/>
            <person name="Sharakhova M.V."/>
            <person name="Lawson D."/>
            <person name="Pakpour N."/>
            <person name="Arensburger P."/>
            <person name="Davidson V.L."/>
            <person name="Eiglmeier K."/>
            <person name="Emrich S."/>
            <person name="George P."/>
            <person name="Kennedy R.C."/>
            <person name="Mane S.P."/>
            <person name="Maslen G."/>
            <person name="Oringanje C."/>
            <person name="Qi Y."/>
            <person name="Settlage R."/>
            <person name="Tojo M."/>
            <person name="Tubio J.M."/>
            <person name="Unger M.F."/>
            <person name="Wang B."/>
            <person name="Vernick K.D."/>
            <person name="Ribeiro J.M."/>
            <person name="James A.A."/>
            <person name="Michel K."/>
            <person name="Riehle M.A."/>
            <person name="Luckhart S."/>
            <person name="Sharakhov I.V."/>
            <person name="Tu Z."/>
        </authorList>
    </citation>
    <scope>NUCLEOTIDE SEQUENCE [LARGE SCALE GENOMIC DNA]</scope>
    <source>
        <strain evidence="2">Indian</strain>
    </source>
</reference>
<dbReference type="Proteomes" id="UP000076408">
    <property type="component" value="Unassembled WGS sequence"/>
</dbReference>
<dbReference type="PANTHER" id="PTHR21391:SF0">
    <property type="entry name" value="AT04489P-RELATED"/>
    <property type="match status" value="1"/>
</dbReference>
<dbReference type="AlphaFoldDB" id="A0A182Y5F7"/>
<dbReference type="VEuPathDB" id="VectorBase:ASTEI20_043864"/>
<accession>A0A182Y5F7</accession>
<evidence type="ECO:0000313" key="1">
    <source>
        <dbReference type="EnsemblMetazoa" id="ASTEI03693-PA"/>
    </source>
</evidence>
<dbReference type="EnsemblMetazoa" id="ASTEI03693-RA">
    <property type="protein sequence ID" value="ASTEI03693-PA"/>
    <property type="gene ID" value="ASTEI03693"/>
</dbReference>
<organism evidence="1 2">
    <name type="scientific">Anopheles stephensi</name>
    <name type="common">Indo-Pakistan malaria mosquito</name>
    <dbReference type="NCBI Taxonomy" id="30069"/>
    <lineage>
        <taxon>Eukaryota</taxon>
        <taxon>Metazoa</taxon>
        <taxon>Ecdysozoa</taxon>
        <taxon>Arthropoda</taxon>
        <taxon>Hexapoda</taxon>
        <taxon>Insecta</taxon>
        <taxon>Pterygota</taxon>
        <taxon>Neoptera</taxon>
        <taxon>Endopterygota</taxon>
        <taxon>Diptera</taxon>
        <taxon>Nematocera</taxon>
        <taxon>Culicoidea</taxon>
        <taxon>Culicidae</taxon>
        <taxon>Anophelinae</taxon>
        <taxon>Anopheles</taxon>
    </lineage>
</organism>
<proteinExistence type="predicted"/>
<name>A0A182Y5F7_ANOST</name>
<dbReference type="OMA" id="MLMAKSH"/>
<dbReference type="STRING" id="30069.A0A182Y5F7"/>
<dbReference type="VEuPathDB" id="VectorBase:ASTEI03693"/>
<dbReference type="VEuPathDB" id="VectorBase:ASTE003730"/>
<protein>
    <submittedName>
        <fullName evidence="1">Uncharacterized protein</fullName>
    </submittedName>
</protein>